<dbReference type="EMBL" id="JARVCO010000010">
    <property type="protein sequence ID" value="MDZ8119303.1"/>
    <property type="molecule type" value="Genomic_DNA"/>
</dbReference>
<sequence>MMKIFPVIGALLLVFSVQAATLRIEGEEAWLKSEGTPLSKILFLFEQRGAEVLIDPALELGRVTGEWEGAKVERLIAQLVSPNSYSVQWKRVNSPLGEFYQVSSIRVFGDRASAAKRLSEPGRVLDVVEGTNGVKYVRGEILVGFREGSTVKELSQLLRMLNGTVVEVINPPGIYRIRLNDDLSVEEALAIAAALEGVDAAEPNLAYSNAAMPTVPISGTHAGINLGLAPGETAIAVFDSGLDPVYADMDFIRGSWDALNPGGEMDDPTGHGTLVSLIASGAITPQGEETGNTGAPVLAVKVFDENGMTSSDVLMSAINYALASDVDVINLSFGTYEDVGFLENAVEYAASQGIAIFVASGNDGLDVAVNPAANPVTVSVAATDGSGHVAGYSNTAADTYASGTVEFDGKVYYGTSFASPRTAYEYATRAGEGQ</sequence>
<keyword evidence="3 5" id="KW-0378">Hydrolase</keyword>
<dbReference type="InterPro" id="IPR000209">
    <property type="entry name" value="Peptidase_S8/S53_dom"/>
</dbReference>
<comment type="caution">
    <text evidence="8">The sequence shown here is derived from an EMBL/GenBank/DDBJ whole genome shotgun (WGS) entry which is preliminary data.</text>
</comment>
<proteinExistence type="inferred from homology"/>
<feature type="active site" description="Charge relay system" evidence="5">
    <location>
        <position position="239"/>
    </location>
</feature>
<feature type="domain" description="Peptidase S8/S53" evidence="6">
    <location>
        <begin position="233"/>
        <end position="423"/>
    </location>
</feature>
<feature type="domain" description="Fervidolysin-like N-terminal prodomain" evidence="7">
    <location>
        <begin position="126"/>
        <end position="204"/>
    </location>
</feature>
<evidence type="ECO:0000256" key="4">
    <source>
        <dbReference type="ARBA" id="ARBA00022825"/>
    </source>
</evidence>
<dbReference type="InterPro" id="IPR050131">
    <property type="entry name" value="Peptidase_S8_subtilisin-like"/>
</dbReference>
<evidence type="ECO:0000313" key="9">
    <source>
        <dbReference type="Proteomes" id="UP001290861"/>
    </source>
</evidence>
<evidence type="ECO:0000256" key="1">
    <source>
        <dbReference type="ARBA" id="ARBA00011073"/>
    </source>
</evidence>
<keyword evidence="2 5" id="KW-0645">Protease</keyword>
<gene>
    <name evidence="8" type="ORF">P9H32_11780</name>
</gene>
<dbReference type="InterPro" id="IPR054399">
    <property type="entry name" value="Fervidolysin-like_N_prodom"/>
</dbReference>
<keyword evidence="4 5" id="KW-0720">Serine protease</keyword>
<feature type="active site" description="Charge relay system" evidence="5">
    <location>
        <position position="416"/>
    </location>
</feature>
<comment type="similarity">
    <text evidence="1 5">Belongs to the peptidase S8 family.</text>
</comment>
<dbReference type="Pfam" id="PF22148">
    <property type="entry name" value="Fervidolysin_NPro-like"/>
    <property type="match status" value="1"/>
</dbReference>
<dbReference type="PANTHER" id="PTHR43806">
    <property type="entry name" value="PEPTIDASE S8"/>
    <property type="match status" value="1"/>
</dbReference>
<dbReference type="PROSITE" id="PS51892">
    <property type="entry name" value="SUBTILASE"/>
    <property type="match status" value="1"/>
</dbReference>
<evidence type="ECO:0000256" key="3">
    <source>
        <dbReference type="ARBA" id="ARBA00022801"/>
    </source>
</evidence>
<dbReference type="Gene3D" id="3.40.50.200">
    <property type="entry name" value="Peptidase S8/S53 domain"/>
    <property type="match status" value="1"/>
</dbReference>
<evidence type="ECO:0000259" key="6">
    <source>
        <dbReference type="Pfam" id="PF00082"/>
    </source>
</evidence>
<evidence type="ECO:0000256" key="2">
    <source>
        <dbReference type="ARBA" id="ARBA00022670"/>
    </source>
</evidence>
<dbReference type="Proteomes" id="UP001290861">
    <property type="component" value="Unassembled WGS sequence"/>
</dbReference>
<evidence type="ECO:0000256" key="5">
    <source>
        <dbReference type="PROSITE-ProRule" id="PRU01240"/>
    </source>
</evidence>
<evidence type="ECO:0000259" key="7">
    <source>
        <dbReference type="Pfam" id="PF22148"/>
    </source>
</evidence>
<dbReference type="InterPro" id="IPR036852">
    <property type="entry name" value="Peptidase_S8/S53_dom_sf"/>
</dbReference>
<name>A0ABU5MYN9_9BACT</name>
<dbReference type="PANTHER" id="PTHR43806:SF11">
    <property type="entry name" value="CEREVISIN-RELATED"/>
    <property type="match status" value="1"/>
</dbReference>
<feature type="active site" description="Charge relay system" evidence="5">
    <location>
        <position position="271"/>
    </location>
</feature>
<accession>A0ABU5MYN9</accession>
<dbReference type="SUPFAM" id="SSF52743">
    <property type="entry name" value="Subtilisin-like"/>
    <property type="match status" value="1"/>
</dbReference>
<organism evidence="8 9">
    <name type="scientific">Pontiella agarivorans</name>
    <dbReference type="NCBI Taxonomy" id="3038953"/>
    <lineage>
        <taxon>Bacteria</taxon>
        <taxon>Pseudomonadati</taxon>
        <taxon>Kiritimatiellota</taxon>
        <taxon>Kiritimatiellia</taxon>
        <taxon>Kiritimatiellales</taxon>
        <taxon>Pontiellaceae</taxon>
        <taxon>Pontiella</taxon>
    </lineage>
</organism>
<keyword evidence="9" id="KW-1185">Reference proteome</keyword>
<evidence type="ECO:0000313" key="8">
    <source>
        <dbReference type="EMBL" id="MDZ8119303.1"/>
    </source>
</evidence>
<dbReference type="Pfam" id="PF00082">
    <property type="entry name" value="Peptidase_S8"/>
    <property type="match status" value="1"/>
</dbReference>
<reference evidence="8 9" key="1">
    <citation type="journal article" date="2024" name="Appl. Environ. Microbiol.">
        <title>Pontiella agarivorans sp. nov., a novel marine anaerobic bacterium capable of degrading macroalgal polysaccharides and fixing nitrogen.</title>
        <authorList>
            <person name="Liu N."/>
            <person name="Kivenson V."/>
            <person name="Peng X."/>
            <person name="Cui Z."/>
            <person name="Lankiewicz T.S."/>
            <person name="Gosselin K.M."/>
            <person name="English C.J."/>
            <person name="Blair E.M."/>
            <person name="O'Malley M.A."/>
            <person name="Valentine D.L."/>
        </authorList>
    </citation>
    <scope>NUCLEOTIDE SEQUENCE [LARGE SCALE GENOMIC DNA]</scope>
    <source>
        <strain evidence="8 9">NLcol2</strain>
    </source>
</reference>
<dbReference type="RefSeq" id="WP_322609087.1">
    <property type="nucleotide sequence ID" value="NZ_JARVCO010000010.1"/>
</dbReference>
<protein>
    <submittedName>
        <fullName evidence="8">S8 family serine peptidase</fullName>
    </submittedName>
</protein>